<dbReference type="RefSeq" id="WP_021010252.1">
    <property type="nucleotide sequence ID" value="NZ_ASHR01000018.1"/>
</dbReference>
<comment type="caution">
    <text evidence="2">The sequence shown here is derived from an EMBL/GenBank/DDBJ whole genome shotgun (WGS) entry which is preliminary data.</text>
</comment>
<name>U1LQ30_9MICO</name>
<dbReference type="InterPro" id="IPR009081">
    <property type="entry name" value="PP-bd_ACP"/>
</dbReference>
<keyword evidence="3" id="KW-1185">Reference proteome</keyword>
<dbReference type="SUPFAM" id="SSF47336">
    <property type="entry name" value="ACP-like"/>
    <property type="match status" value="1"/>
</dbReference>
<dbReference type="Gene3D" id="1.10.1200.10">
    <property type="entry name" value="ACP-like"/>
    <property type="match status" value="1"/>
</dbReference>
<feature type="domain" description="Carrier" evidence="1">
    <location>
        <begin position="2"/>
        <end position="82"/>
    </location>
</feature>
<reference evidence="2 3" key="1">
    <citation type="journal article" date="2013" name="Genome Announc.">
        <title>First draft genome sequence from a member of the genus agrococcus, isolated from modern microbialites.</title>
        <authorList>
            <person name="White R.A.III."/>
            <person name="Grassa C.J."/>
            <person name="Suttle C.A."/>
        </authorList>
    </citation>
    <scope>NUCLEOTIDE SEQUENCE [LARGE SCALE GENOMIC DNA]</scope>
    <source>
        <strain evidence="2 3">RW1</strain>
    </source>
</reference>
<dbReference type="PROSITE" id="PS50075">
    <property type="entry name" value="CARRIER"/>
    <property type="match status" value="1"/>
</dbReference>
<evidence type="ECO:0000313" key="2">
    <source>
        <dbReference type="EMBL" id="ERG64549.1"/>
    </source>
</evidence>
<evidence type="ECO:0000259" key="1">
    <source>
        <dbReference type="PROSITE" id="PS50075"/>
    </source>
</evidence>
<dbReference type="OrthoDB" id="2626117at2"/>
<dbReference type="Proteomes" id="UP000016462">
    <property type="component" value="Unassembled WGS sequence"/>
</dbReference>
<proteinExistence type="predicted"/>
<gene>
    <name evidence="2" type="ORF">L332_08825</name>
</gene>
<accession>U1LQ30</accession>
<dbReference type="Pfam" id="PF00550">
    <property type="entry name" value="PP-binding"/>
    <property type="match status" value="1"/>
</dbReference>
<dbReference type="EMBL" id="ASHR01000018">
    <property type="protein sequence ID" value="ERG64549.1"/>
    <property type="molecule type" value="Genomic_DNA"/>
</dbReference>
<organism evidence="2 3">
    <name type="scientific">Agrococcus pavilionensis RW1</name>
    <dbReference type="NCBI Taxonomy" id="1330458"/>
    <lineage>
        <taxon>Bacteria</taxon>
        <taxon>Bacillati</taxon>
        <taxon>Actinomycetota</taxon>
        <taxon>Actinomycetes</taxon>
        <taxon>Micrococcales</taxon>
        <taxon>Microbacteriaceae</taxon>
        <taxon>Agrococcus</taxon>
    </lineage>
</organism>
<dbReference type="InterPro" id="IPR036736">
    <property type="entry name" value="ACP-like_sf"/>
</dbReference>
<protein>
    <recommendedName>
        <fullName evidence="1">Carrier domain-containing protein</fullName>
    </recommendedName>
</protein>
<sequence length="87" mass="9584">MTTTLDTVRDILIETLELSHSPADLDRDTELFGVLPELDSLGVVAVVTELEERFGISIEDEEFRAELFESVGALADFVDMKRAGVSP</sequence>
<dbReference type="AlphaFoldDB" id="U1LQ30"/>
<evidence type="ECO:0000313" key="3">
    <source>
        <dbReference type="Proteomes" id="UP000016462"/>
    </source>
</evidence>